<reference evidence="1" key="1">
    <citation type="journal article" date="2014" name="Front. Microbiol.">
        <title>High frequency of phylogenetically diverse reductive dehalogenase-homologous genes in deep subseafloor sedimentary metagenomes.</title>
        <authorList>
            <person name="Kawai M."/>
            <person name="Futagami T."/>
            <person name="Toyoda A."/>
            <person name="Takaki Y."/>
            <person name="Nishi S."/>
            <person name="Hori S."/>
            <person name="Arai W."/>
            <person name="Tsubouchi T."/>
            <person name="Morono Y."/>
            <person name="Uchiyama I."/>
            <person name="Ito T."/>
            <person name="Fujiyama A."/>
            <person name="Inagaki F."/>
            <person name="Takami H."/>
        </authorList>
    </citation>
    <scope>NUCLEOTIDE SEQUENCE</scope>
    <source>
        <strain evidence="1">Expedition CK06-06</strain>
    </source>
</reference>
<organism evidence="1">
    <name type="scientific">marine sediment metagenome</name>
    <dbReference type="NCBI Taxonomy" id="412755"/>
    <lineage>
        <taxon>unclassified sequences</taxon>
        <taxon>metagenomes</taxon>
        <taxon>ecological metagenomes</taxon>
    </lineage>
</organism>
<dbReference type="AlphaFoldDB" id="X1IHL1"/>
<name>X1IHL1_9ZZZZ</name>
<proteinExistence type="predicted"/>
<sequence>MEILSKVAFMMRKSPGRETTITTSAFDRLLSNELRPRSAVIDMRTQLRKLGLLESDGQRGLRFFQETLQEYLCADYLVQQGIFPKEFGGENGLSYDGVALNNVIVSFYVELTFISRLLARQYRDIDVWV</sequence>
<dbReference type="EMBL" id="BARU01031962">
    <property type="protein sequence ID" value="GAH65609.1"/>
    <property type="molecule type" value="Genomic_DNA"/>
</dbReference>
<accession>X1IHL1</accession>
<evidence type="ECO:0000313" key="1">
    <source>
        <dbReference type="EMBL" id="GAH65609.1"/>
    </source>
</evidence>
<protein>
    <submittedName>
        <fullName evidence="1">Uncharacterized protein</fullName>
    </submittedName>
</protein>
<comment type="caution">
    <text evidence="1">The sequence shown here is derived from an EMBL/GenBank/DDBJ whole genome shotgun (WGS) entry which is preliminary data.</text>
</comment>
<gene>
    <name evidence="1" type="ORF">S03H2_50479</name>
</gene>